<name>A0A8J3B9Q1_9BACI</name>
<dbReference type="AlphaFoldDB" id="A0A8J3B9Q1"/>
<dbReference type="SUPFAM" id="SSF46689">
    <property type="entry name" value="Homeodomain-like"/>
    <property type="match status" value="1"/>
</dbReference>
<evidence type="ECO:0000259" key="1">
    <source>
        <dbReference type="Pfam" id="PF13556"/>
    </source>
</evidence>
<dbReference type="Pfam" id="PF13556">
    <property type="entry name" value="HTH_30"/>
    <property type="match status" value="1"/>
</dbReference>
<sequence>MRITHETYGIDIRLPRAVYVLDAVDEPVSVEGRLSSVRNLLEREDQVTIGHSGEVVVLRVMRGERNGEALRSFADRLYRACCGDGRDVYVVVTEAPAGEVAPAYREASRIAGLLKRVGEPGGVYRAEEVQLLRLVDDLPLDKKRELIARTVGPLVNRPERDEWIHTLRVFFRCHLNVSEAARQLHVHRNTLLYRLARIREVTGRCPQQFPSAVELYAGLLAHLLDAPPSSPSGS</sequence>
<evidence type="ECO:0000313" key="3">
    <source>
        <dbReference type="Proteomes" id="UP000637720"/>
    </source>
</evidence>
<reference evidence="2" key="1">
    <citation type="journal article" date="2014" name="Int. J. Syst. Evol. Microbiol.">
        <title>Complete genome sequence of Corynebacterium casei LMG S-19264T (=DSM 44701T), isolated from a smear-ripened cheese.</title>
        <authorList>
            <consortium name="US DOE Joint Genome Institute (JGI-PGF)"/>
            <person name="Walter F."/>
            <person name="Albersmeier A."/>
            <person name="Kalinowski J."/>
            <person name="Ruckert C."/>
        </authorList>
    </citation>
    <scope>NUCLEOTIDE SEQUENCE</scope>
    <source>
        <strain evidence="2">JCM 14719</strain>
    </source>
</reference>
<dbReference type="PANTHER" id="PTHR33744">
    <property type="entry name" value="CARBOHYDRATE DIACID REGULATOR"/>
    <property type="match status" value="1"/>
</dbReference>
<keyword evidence="3" id="KW-1185">Reference proteome</keyword>
<proteinExistence type="predicted"/>
<dbReference type="Gene3D" id="1.10.10.2840">
    <property type="entry name" value="PucR C-terminal helix-turn-helix domain"/>
    <property type="match status" value="1"/>
</dbReference>
<accession>A0A8J3B9Q1</accession>
<dbReference type="EMBL" id="BMOF01000041">
    <property type="protein sequence ID" value="GGK04567.1"/>
    <property type="molecule type" value="Genomic_DNA"/>
</dbReference>
<feature type="domain" description="PucR C-terminal helix-turn-helix" evidence="1">
    <location>
        <begin position="164"/>
        <end position="221"/>
    </location>
</feature>
<dbReference type="InterPro" id="IPR009057">
    <property type="entry name" value="Homeodomain-like_sf"/>
</dbReference>
<dbReference type="Proteomes" id="UP000637720">
    <property type="component" value="Unassembled WGS sequence"/>
</dbReference>
<dbReference type="RefSeq" id="WP_054669908.1">
    <property type="nucleotide sequence ID" value="NZ_BMOF01000041.1"/>
</dbReference>
<protein>
    <recommendedName>
        <fullName evidence="1">PucR C-terminal helix-turn-helix domain-containing protein</fullName>
    </recommendedName>
</protein>
<gene>
    <name evidence="2" type="ORF">GCM10007043_18220</name>
</gene>
<dbReference type="InterPro" id="IPR051448">
    <property type="entry name" value="CdaR-like_regulators"/>
</dbReference>
<evidence type="ECO:0000313" key="2">
    <source>
        <dbReference type="EMBL" id="GGK04567.1"/>
    </source>
</evidence>
<comment type="caution">
    <text evidence="2">The sequence shown here is derived from an EMBL/GenBank/DDBJ whole genome shotgun (WGS) entry which is preliminary data.</text>
</comment>
<dbReference type="InterPro" id="IPR025736">
    <property type="entry name" value="PucR_C-HTH_dom"/>
</dbReference>
<organism evidence="2 3">
    <name type="scientific">Calditerricola satsumensis</name>
    <dbReference type="NCBI Taxonomy" id="373054"/>
    <lineage>
        <taxon>Bacteria</taxon>
        <taxon>Bacillati</taxon>
        <taxon>Bacillota</taxon>
        <taxon>Bacilli</taxon>
        <taxon>Bacillales</taxon>
        <taxon>Bacillaceae</taxon>
        <taxon>Calditerricola</taxon>
    </lineage>
</organism>
<reference evidence="2" key="2">
    <citation type="submission" date="2020-09" db="EMBL/GenBank/DDBJ databases">
        <authorList>
            <person name="Sun Q."/>
            <person name="Ohkuma M."/>
        </authorList>
    </citation>
    <scope>NUCLEOTIDE SEQUENCE</scope>
    <source>
        <strain evidence="2">JCM 14719</strain>
    </source>
</reference>
<dbReference type="InterPro" id="IPR042070">
    <property type="entry name" value="PucR_C-HTH_sf"/>
</dbReference>